<gene>
    <name evidence="1" type="ORF">DFR49_1228</name>
</gene>
<proteinExistence type="predicted"/>
<keyword evidence="2" id="KW-1185">Reference proteome</keyword>
<sequence>MRSLGDPAFFRLFDALVVEANPQAGLKKPRWSIADTDWQWERHTFGGATHSFTMETCTVVRRPPKSWTLLVVKEFWWTADQRKPLRDLRWAKLVSGSRADTMRWLQARDRTRLAFGGASNISD</sequence>
<comment type="caution">
    <text evidence="1">The sequence shown here is derived from an EMBL/GenBank/DDBJ whole genome shotgun (WGS) entry which is preliminary data.</text>
</comment>
<reference evidence="1 2" key="1">
    <citation type="submission" date="2018-08" db="EMBL/GenBank/DDBJ databases">
        <title>Genomic Encyclopedia of Type Strains, Phase IV (KMG-IV): sequencing the most valuable type-strain genomes for metagenomic binning, comparative biology and taxonomic classification.</title>
        <authorList>
            <person name="Goeker M."/>
        </authorList>
    </citation>
    <scope>NUCLEOTIDE SEQUENCE [LARGE SCALE GENOMIC DNA]</scope>
    <source>
        <strain evidence="1 2">DSM 25527</strain>
    </source>
</reference>
<dbReference type="RefSeq" id="WP_119034759.1">
    <property type="nucleotide sequence ID" value="NZ_QXDC01000002.1"/>
</dbReference>
<dbReference type="OrthoDB" id="8139423at2"/>
<accession>A0A397PAV4</accession>
<organism evidence="1 2">
    <name type="scientific">Hephaestia caeni</name>
    <dbReference type="NCBI Taxonomy" id="645617"/>
    <lineage>
        <taxon>Bacteria</taxon>
        <taxon>Pseudomonadati</taxon>
        <taxon>Pseudomonadota</taxon>
        <taxon>Alphaproteobacteria</taxon>
        <taxon>Sphingomonadales</taxon>
        <taxon>Sphingomonadaceae</taxon>
        <taxon>Hephaestia</taxon>
    </lineage>
</organism>
<evidence type="ECO:0000313" key="2">
    <source>
        <dbReference type="Proteomes" id="UP000266568"/>
    </source>
</evidence>
<dbReference type="Proteomes" id="UP000266568">
    <property type="component" value="Unassembled WGS sequence"/>
</dbReference>
<dbReference type="EMBL" id="QXDC01000002">
    <property type="protein sequence ID" value="RIA46680.1"/>
    <property type="molecule type" value="Genomic_DNA"/>
</dbReference>
<protein>
    <submittedName>
        <fullName evidence="1">Uncharacterized protein</fullName>
    </submittedName>
</protein>
<dbReference type="AlphaFoldDB" id="A0A397PAV4"/>
<evidence type="ECO:0000313" key="1">
    <source>
        <dbReference type="EMBL" id="RIA46680.1"/>
    </source>
</evidence>
<name>A0A397PAV4_9SPHN</name>